<evidence type="ECO:0000313" key="1">
    <source>
        <dbReference type="EMBL" id="ORZ40683.1"/>
    </source>
</evidence>
<sequence>MDGGTAGQCREWRELTARADGYGCGREDNDDGDGVIMNAGDGGHVGLGWIHWMEVGVRTHEFTKITQ</sequence>
<gene>
    <name evidence="1" type="ORF">BCR44DRAFT_1423594</name>
</gene>
<dbReference type="AlphaFoldDB" id="A0A1Y2I3Z1"/>
<protein>
    <submittedName>
        <fullName evidence="1">Uncharacterized protein</fullName>
    </submittedName>
</protein>
<keyword evidence="2" id="KW-1185">Reference proteome</keyword>
<dbReference type="EMBL" id="MCFL01000002">
    <property type="protein sequence ID" value="ORZ40683.1"/>
    <property type="molecule type" value="Genomic_DNA"/>
</dbReference>
<comment type="caution">
    <text evidence="1">The sequence shown here is derived from an EMBL/GenBank/DDBJ whole genome shotgun (WGS) entry which is preliminary data.</text>
</comment>
<accession>A0A1Y2I3Z1</accession>
<proteinExistence type="predicted"/>
<dbReference type="Proteomes" id="UP000193411">
    <property type="component" value="Unassembled WGS sequence"/>
</dbReference>
<reference evidence="1 2" key="1">
    <citation type="submission" date="2016-07" db="EMBL/GenBank/DDBJ databases">
        <title>Pervasive Adenine N6-methylation of Active Genes in Fungi.</title>
        <authorList>
            <consortium name="DOE Joint Genome Institute"/>
            <person name="Mondo S.J."/>
            <person name="Dannebaum R.O."/>
            <person name="Kuo R.C."/>
            <person name="Labutti K."/>
            <person name="Haridas S."/>
            <person name="Kuo A."/>
            <person name="Salamov A."/>
            <person name="Ahrendt S.R."/>
            <person name="Lipzen A."/>
            <person name="Sullivan W."/>
            <person name="Andreopoulos W.B."/>
            <person name="Clum A."/>
            <person name="Lindquist E."/>
            <person name="Daum C."/>
            <person name="Ramamoorthy G.K."/>
            <person name="Gryganskyi A."/>
            <person name="Culley D."/>
            <person name="Magnuson J.K."/>
            <person name="James T.Y."/>
            <person name="O'Malley M.A."/>
            <person name="Stajich J.E."/>
            <person name="Spatafora J.W."/>
            <person name="Visel A."/>
            <person name="Grigoriev I.V."/>
        </authorList>
    </citation>
    <scope>NUCLEOTIDE SEQUENCE [LARGE SCALE GENOMIC DNA]</scope>
    <source>
        <strain evidence="1 2">PL171</strain>
    </source>
</reference>
<organism evidence="1 2">
    <name type="scientific">Catenaria anguillulae PL171</name>
    <dbReference type="NCBI Taxonomy" id="765915"/>
    <lineage>
        <taxon>Eukaryota</taxon>
        <taxon>Fungi</taxon>
        <taxon>Fungi incertae sedis</taxon>
        <taxon>Blastocladiomycota</taxon>
        <taxon>Blastocladiomycetes</taxon>
        <taxon>Blastocladiales</taxon>
        <taxon>Catenariaceae</taxon>
        <taxon>Catenaria</taxon>
    </lineage>
</organism>
<evidence type="ECO:0000313" key="2">
    <source>
        <dbReference type="Proteomes" id="UP000193411"/>
    </source>
</evidence>
<name>A0A1Y2I3Z1_9FUNG</name>